<keyword evidence="7" id="KW-1133">Transmembrane helix</keyword>
<gene>
    <name evidence="9" type="ORF">B9T62_13840</name>
</gene>
<comment type="similarity">
    <text evidence="1">Belongs to the thioredoxin family. DsbA subfamily.</text>
</comment>
<keyword evidence="4" id="KW-1015">Disulfide bond</keyword>
<dbReference type="InterPro" id="IPR013766">
    <property type="entry name" value="Thioredoxin_domain"/>
</dbReference>
<evidence type="ECO:0000313" key="10">
    <source>
        <dbReference type="Proteomes" id="UP000249890"/>
    </source>
</evidence>
<dbReference type="PANTHER" id="PTHR13887:SF14">
    <property type="entry name" value="DISULFIDE BOND FORMATION PROTEIN D"/>
    <property type="match status" value="1"/>
</dbReference>
<proteinExistence type="inferred from homology"/>
<dbReference type="OrthoDB" id="117402at2"/>
<dbReference type="PANTHER" id="PTHR13887">
    <property type="entry name" value="GLUTATHIONE S-TRANSFERASE KAPPA"/>
    <property type="match status" value="1"/>
</dbReference>
<feature type="region of interest" description="Disordered" evidence="6">
    <location>
        <begin position="1"/>
        <end position="23"/>
    </location>
</feature>
<dbReference type="PROSITE" id="PS51352">
    <property type="entry name" value="THIOREDOXIN_2"/>
    <property type="match status" value="1"/>
</dbReference>
<sequence>MSKTKKPQVQAPQKSKQEIRRAQQEQAKQKTRLLIIGSVAVVVILFVALFMLTSRDKVTSFNYDEMPRLGSADAPVKIVEFGDYKCPACSQFAGLIKPQLVQDYIDQGKASFHFVNMAFIATDSTTASLAALSVYHQDNEAFWKYYDALYANQGAEDVEWATADYLVELAKQLDLGIDLELLRKDIDEHTYVDELDRDIELAKDKKVSSTPTLFINGVKSDKAFDAAALSAQIDAALEKAGTK</sequence>
<evidence type="ECO:0000256" key="5">
    <source>
        <dbReference type="ARBA" id="ARBA00023284"/>
    </source>
</evidence>
<accession>A0A2Z2K8R6</accession>
<dbReference type="SUPFAM" id="SSF52833">
    <property type="entry name" value="Thioredoxin-like"/>
    <property type="match status" value="1"/>
</dbReference>
<dbReference type="EMBL" id="CP021780">
    <property type="protein sequence ID" value="ASA21754.1"/>
    <property type="molecule type" value="Genomic_DNA"/>
</dbReference>
<organism evidence="9 10">
    <name type="scientific">Paenibacillus donghaensis</name>
    <dbReference type="NCBI Taxonomy" id="414771"/>
    <lineage>
        <taxon>Bacteria</taxon>
        <taxon>Bacillati</taxon>
        <taxon>Bacillota</taxon>
        <taxon>Bacilli</taxon>
        <taxon>Bacillales</taxon>
        <taxon>Paenibacillaceae</taxon>
        <taxon>Paenibacillus</taxon>
    </lineage>
</organism>
<dbReference type="AlphaFoldDB" id="A0A2Z2K8R6"/>
<evidence type="ECO:0000256" key="4">
    <source>
        <dbReference type="ARBA" id="ARBA00023157"/>
    </source>
</evidence>
<keyword evidence="7" id="KW-0812">Transmembrane</keyword>
<evidence type="ECO:0000256" key="1">
    <source>
        <dbReference type="ARBA" id="ARBA00005791"/>
    </source>
</evidence>
<keyword evidence="2" id="KW-0732">Signal</keyword>
<keyword evidence="10" id="KW-1185">Reference proteome</keyword>
<dbReference type="KEGG" id="pdh:B9T62_13840"/>
<feature type="domain" description="Thioredoxin" evidence="8">
    <location>
        <begin position="34"/>
        <end position="238"/>
    </location>
</feature>
<reference evidence="9 10" key="1">
    <citation type="submission" date="2017-06" db="EMBL/GenBank/DDBJ databases">
        <title>Complete genome sequence of Paenibacillus donghaensis KCTC 13049T isolated from East Sea sediment, South Korea.</title>
        <authorList>
            <person name="Jung B.K."/>
            <person name="Hong S.-J."/>
            <person name="Shin J.-H."/>
        </authorList>
    </citation>
    <scope>NUCLEOTIDE SEQUENCE [LARGE SCALE GENOMIC DNA]</scope>
    <source>
        <strain evidence="9 10">KCTC 13049</strain>
    </source>
</reference>
<evidence type="ECO:0000256" key="3">
    <source>
        <dbReference type="ARBA" id="ARBA00023002"/>
    </source>
</evidence>
<evidence type="ECO:0000313" key="9">
    <source>
        <dbReference type="EMBL" id="ASA21754.1"/>
    </source>
</evidence>
<dbReference type="Pfam" id="PF13462">
    <property type="entry name" value="Thioredoxin_4"/>
    <property type="match status" value="1"/>
</dbReference>
<dbReference type="InterPro" id="IPR036249">
    <property type="entry name" value="Thioredoxin-like_sf"/>
</dbReference>
<dbReference type="InterPro" id="IPR012336">
    <property type="entry name" value="Thioredoxin-like_fold"/>
</dbReference>
<evidence type="ECO:0000259" key="8">
    <source>
        <dbReference type="PROSITE" id="PS51352"/>
    </source>
</evidence>
<dbReference type="RefSeq" id="WP_087915761.1">
    <property type="nucleotide sequence ID" value="NZ_CP021780.1"/>
</dbReference>
<dbReference type="Gene3D" id="3.40.30.10">
    <property type="entry name" value="Glutaredoxin"/>
    <property type="match status" value="1"/>
</dbReference>
<evidence type="ECO:0000256" key="6">
    <source>
        <dbReference type="SAM" id="MobiDB-lite"/>
    </source>
</evidence>
<dbReference type="Proteomes" id="UP000249890">
    <property type="component" value="Chromosome"/>
</dbReference>
<evidence type="ECO:0000256" key="2">
    <source>
        <dbReference type="ARBA" id="ARBA00022729"/>
    </source>
</evidence>
<keyword evidence="5" id="KW-0676">Redox-active center</keyword>
<feature type="transmembrane region" description="Helical" evidence="7">
    <location>
        <begin position="33"/>
        <end position="52"/>
    </location>
</feature>
<keyword evidence="7" id="KW-0472">Membrane</keyword>
<name>A0A2Z2K8R6_9BACL</name>
<keyword evidence="3" id="KW-0560">Oxidoreductase</keyword>
<dbReference type="GO" id="GO:0016491">
    <property type="term" value="F:oxidoreductase activity"/>
    <property type="evidence" value="ECO:0007669"/>
    <property type="project" value="UniProtKB-KW"/>
</dbReference>
<protein>
    <submittedName>
        <fullName evidence="9">Disulfide dehydrogenase</fullName>
    </submittedName>
</protein>
<evidence type="ECO:0000256" key="7">
    <source>
        <dbReference type="SAM" id="Phobius"/>
    </source>
</evidence>